<proteinExistence type="predicted"/>
<sequence>MHQEITKREKISPLKMLVFIIIGAILLILFNFLGNTLKLNTSIIDGLTLIIATILSYIIIKKYITSYKYMLIENDLIIQEITGSKEKILVNINTNQIKKIKPITSRDYANDKKQKYNKKKKLNKNLKNLDIYYCIYEEDDKLNLFEIQPSEELINLLNITK</sequence>
<accession>A0ACB5UPL7</accession>
<keyword evidence="2" id="KW-1185">Reference proteome</keyword>
<dbReference type="Proteomes" id="UP001374599">
    <property type="component" value="Unassembled WGS sequence"/>
</dbReference>
<organism evidence="1 2">
    <name type="scientific">Vallitalea maricola</name>
    <dbReference type="NCBI Taxonomy" id="3074433"/>
    <lineage>
        <taxon>Bacteria</taxon>
        <taxon>Bacillati</taxon>
        <taxon>Bacillota</taxon>
        <taxon>Clostridia</taxon>
        <taxon>Lachnospirales</taxon>
        <taxon>Vallitaleaceae</taxon>
        <taxon>Vallitalea</taxon>
    </lineage>
</organism>
<dbReference type="EMBL" id="BTPU01000080">
    <property type="protein sequence ID" value="GMQ64800.1"/>
    <property type="molecule type" value="Genomic_DNA"/>
</dbReference>
<reference evidence="1" key="1">
    <citation type="submission" date="2023-09" db="EMBL/GenBank/DDBJ databases">
        <title>Vallitalea sediminicola and Vallitalea maricola sp. nov., anaerobic bacteria isolated from marine sediment.</title>
        <authorList>
            <person name="Hirano S."/>
            <person name="Maeda A."/>
            <person name="Terahara T."/>
            <person name="Mori K."/>
            <person name="Hamada M."/>
            <person name="Matsumoto R."/>
            <person name="Kobayashi T."/>
        </authorList>
    </citation>
    <scope>NUCLEOTIDE SEQUENCE</scope>
    <source>
        <strain evidence="1">AN17-2</strain>
    </source>
</reference>
<protein>
    <submittedName>
        <fullName evidence="1">Uncharacterized protein</fullName>
    </submittedName>
</protein>
<gene>
    <name evidence="1" type="ORF">AN2V17_40390</name>
</gene>
<comment type="caution">
    <text evidence="1">The sequence shown here is derived from an EMBL/GenBank/DDBJ whole genome shotgun (WGS) entry which is preliminary data.</text>
</comment>
<evidence type="ECO:0000313" key="2">
    <source>
        <dbReference type="Proteomes" id="UP001374599"/>
    </source>
</evidence>
<name>A0ACB5UPL7_9FIRM</name>
<evidence type="ECO:0000313" key="1">
    <source>
        <dbReference type="EMBL" id="GMQ64800.1"/>
    </source>
</evidence>